<feature type="transmembrane region" description="Helical" evidence="7">
    <location>
        <begin position="264"/>
        <end position="284"/>
    </location>
</feature>
<dbReference type="PANTHER" id="PTHR43386:SF25">
    <property type="entry name" value="PEPTIDE ABC TRANSPORTER PERMEASE PROTEIN"/>
    <property type="match status" value="1"/>
</dbReference>
<dbReference type="InterPro" id="IPR025966">
    <property type="entry name" value="OppC_N"/>
</dbReference>
<dbReference type="Gene3D" id="1.10.3720.10">
    <property type="entry name" value="MetI-like"/>
    <property type="match status" value="1"/>
</dbReference>
<keyword evidence="4 7" id="KW-0812">Transmembrane</keyword>
<keyword evidence="3" id="KW-1003">Cell membrane</keyword>
<evidence type="ECO:0000256" key="5">
    <source>
        <dbReference type="ARBA" id="ARBA00022989"/>
    </source>
</evidence>
<feature type="domain" description="ABC transmembrane type-1" evidence="8">
    <location>
        <begin position="95"/>
        <end position="284"/>
    </location>
</feature>
<evidence type="ECO:0000256" key="2">
    <source>
        <dbReference type="ARBA" id="ARBA00022448"/>
    </source>
</evidence>
<dbReference type="EMBL" id="JAVGVR010000001">
    <property type="protein sequence ID" value="MDQ6596687.1"/>
    <property type="molecule type" value="Genomic_DNA"/>
</dbReference>
<dbReference type="Pfam" id="PF12911">
    <property type="entry name" value="OppC_N"/>
    <property type="match status" value="1"/>
</dbReference>
<keyword evidence="6 7" id="KW-0472">Membrane</keyword>
<dbReference type="InterPro" id="IPR035906">
    <property type="entry name" value="MetI-like_sf"/>
</dbReference>
<keyword evidence="10" id="KW-1185">Reference proteome</keyword>
<evidence type="ECO:0000259" key="8">
    <source>
        <dbReference type="PROSITE" id="PS50928"/>
    </source>
</evidence>
<dbReference type="CDD" id="cd06261">
    <property type="entry name" value="TM_PBP2"/>
    <property type="match status" value="1"/>
</dbReference>
<dbReference type="PANTHER" id="PTHR43386">
    <property type="entry name" value="OLIGOPEPTIDE TRANSPORT SYSTEM PERMEASE PROTEIN APPC"/>
    <property type="match status" value="1"/>
</dbReference>
<dbReference type="InterPro" id="IPR000515">
    <property type="entry name" value="MetI-like"/>
</dbReference>
<feature type="transmembrane region" description="Helical" evidence="7">
    <location>
        <begin position="34"/>
        <end position="56"/>
    </location>
</feature>
<reference evidence="9" key="1">
    <citation type="submission" date="2023-08" db="EMBL/GenBank/DDBJ databases">
        <title>Nitrogen cycling bacteria in agricultural field soils.</title>
        <authorList>
            <person name="Jang J."/>
        </authorList>
    </citation>
    <scope>NUCLEOTIDE SEQUENCE</scope>
    <source>
        <strain evidence="9">PS3-36</strain>
    </source>
</reference>
<comment type="subcellular location">
    <subcellularLocation>
        <location evidence="1 7">Cell membrane</location>
        <topology evidence="1 7">Multi-pass membrane protein</topology>
    </subcellularLocation>
</comment>
<dbReference type="InterPro" id="IPR050366">
    <property type="entry name" value="BP-dependent_transpt_permease"/>
</dbReference>
<evidence type="ECO:0000256" key="3">
    <source>
        <dbReference type="ARBA" id="ARBA00022475"/>
    </source>
</evidence>
<dbReference type="Pfam" id="PF00528">
    <property type="entry name" value="BPD_transp_1"/>
    <property type="match status" value="1"/>
</dbReference>
<evidence type="ECO:0000256" key="4">
    <source>
        <dbReference type="ARBA" id="ARBA00022692"/>
    </source>
</evidence>
<feature type="transmembrane region" description="Helical" evidence="7">
    <location>
        <begin position="208"/>
        <end position="229"/>
    </location>
</feature>
<proteinExistence type="inferred from homology"/>
<dbReference type="RefSeq" id="WP_308913126.1">
    <property type="nucleotide sequence ID" value="NZ_JAVGVR010000001.1"/>
</dbReference>
<dbReference type="SUPFAM" id="SSF161098">
    <property type="entry name" value="MetI-like"/>
    <property type="match status" value="1"/>
</dbReference>
<evidence type="ECO:0000313" key="9">
    <source>
        <dbReference type="EMBL" id="MDQ6596687.1"/>
    </source>
</evidence>
<dbReference type="PROSITE" id="PS50928">
    <property type="entry name" value="ABC_TM1"/>
    <property type="match status" value="1"/>
</dbReference>
<dbReference type="GO" id="GO:0005886">
    <property type="term" value="C:plasma membrane"/>
    <property type="evidence" value="ECO:0007669"/>
    <property type="project" value="UniProtKB-SubCell"/>
</dbReference>
<feature type="transmembrane region" description="Helical" evidence="7">
    <location>
        <begin position="97"/>
        <end position="125"/>
    </location>
</feature>
<dbReference type="AlphaFoldDB" id="A0AA90QRF0"/>
<evidence type="ECO:0000313" key="10">
    <source>
        <dbReference type="Proteomes" id="UP001178888"/>
    </source>
</evidence>
<comment type="caution">
    <text evidence="9">The sequence shown here is derived from an EMBL/GenBank/DDBJ whole genome shotgun (WGS) entry which is preliminary data.</text>
</comment>
<gene>
    <name evidence="9" type="ORF">RCG21_10045</name>
</gene>
<evidence type="ECO:0000256" key="1">
    <source>
        <dbReference type="ARBA" id="ARBA00004651"/>
    </source>
</evidence>
<comment type="similarity">
    <text evidence="7">Belongs to the binding-protein-dependent transport system permease family.</text>
</comment>
<evidence type="ECO:0000256" key="6">
    <source>
        <dbReference type="ARBA" id="ARBA00023136"/>
    </source>
</evidence>
<accession>A0AA90QRF0</accession>
<organism evidence="9 10">
    <name type="scientific">Bacillus salipaludis</name>
    <dbReference type="NCBI Taxonomy" id="2547811"/>
    <lineage>
        <taxon>Bacteria</taxon>
        <taxon>Bacillati</taxon>
        <taxon>Bacillota</taxon>
        <taxon>Bacilli</taxon>
        <taxon>Bacillales</taxon>
        <taxon>Bacillaceae</taxon>
        <taxon>Bacillus</taxon>
    </lineage>
</organism>
<feature type="transmembrane region" description="Helical" evidence="7">
    <location>
        <begin position="137"/>
        <end position="155"/>
    </location>
</feature>
<evidence type="ECO:0000256" key="7">
    <source>
        <dbReference type="RuleBase" id="RU363032"/>
    </source>
</evidence>
<protein>
    <submittedName>
        <fullName evidence="9">ABC transporter permease</fullName>
    </submittedName>
</protein>
<keyword evidence="5 7" id="KW-1133">Transmembrane helix</keyword>
<keyword evidence="2 7" id="KW-0813">Transport</keyword>
<sequence length="299" mass="31858">MTTEIIASEKAVEQKVKKTSNAKRFLRVFLARKTVVVSLAIIFIMIICGIFAPLLAPYDPYKQDYTQILANPSLAHPLGTDLIGRDVLSRIIYGSQAALLVGIVSVAIASVIGIILGLFSGYVGGLIDAIIMRAMDALMAIPPIILAVVFVAAFGGGLKNVIITLGLSLVPTYARLMRGQVLAIRESDYIVAQELMGSTNIRNMIKHVLPNCISPLIVLITLNFGVAILSEAGLSFLGLGIVPPKAAWGSMINDGYKYLLSNPILSFAPGMAVVLVVVAFNIVGDALRDALDPRLKGSL</sequence>
<name>A0AA90QRF0_9BACI</name>
<dbReference type="GO" id="GO:0055085">
    <property type="term" value="P:transmembrane transport"/>
    <property type="evidence" value="ECO:0007669"/>
    <property type="project" value="InterPro"/>
</dbReference>
<dbReference type="Proteomes" id="UP001178888">
    <property type="component" value="Unassembled WGS sequence"/>
</dbReference>